<dbReference type="EC" id="3.1.-.-" evidence="2"/>
<dbReference type="GO" id="GO:0016787">
    <property type="term" value="F:hydrolase activity"/>
    <property type="evidence" value="ECO:0007669"/>
    <property type="project" value="UniProtKB-KW"/>
</dbReference>
<gene>
    <name evidence="2" type="primary">cas5d</name>
    <name evidence="2" type="ORF">CI610_01790</name>
</gene>
<dbReference type="PIRSF" id="PIRSF029950">
    <property type="entry name" value="Cas_CT1134"/>
    <property type="match status" value="1"/>
</dbReference>
<protein>
    <submittedName>
        <fullName evidence="2">CRISPR pre-crRNA endoribonuclease Cas5d</fullName>
        <ecNumber evidence="2">3.1.-.-</ecNumber>
    </submittedName>
</protein>
<dbReference type="InterPro" id="IPR021124">
    <property type="entry name" value="CRISPR-assoc_prot_Cas5"/>
</dbReference>
<dbReference type="GO" id="GO:0043571">
    <property type="term" value="P:maintenance of CRISPR repeat elements"/>
    <property type="evidence" value="ECO:0007669"/>
    <property type="project" value="InterPro"/>
</dbReference>
<reference evidence="2" key="1">
    <citation type="journal article" date="2017" name="Appl. Environ. Microbiol.">
        <title>Molecular characterization of an Endozoicomonas-like organism causing infection in king scallop Pecten maximus L.</title>
        <authorList>
            <person name="Cano I."/>
            <person name="van Aerle R."/>
            <person name="Ross S."/>
            <person name="Verner-Jeffreys D.W."/>
            <person name="Paley R.K."/>
            <person name="Rimmer G."/>
            <person name="Ryder D."/>
            <person name="Hooper P."/>
            <person name="Stone D."/>
            <person name="Feist S.W."/>
        </authorList>
    </citation>
    <scope>NUCLEOTIDE SEQUENCE</scope>
</reference>
<dbReference type="InterPro" id="IPR010155">
    <property type="entry name" value="CRISPR-assoc_prot_Cas5d"/>
</dbReference>
<dbReference type="InterPro" id="IPR013422">
    <property type="entry name" value="CRISPR-assoc_prot_Cas5_N"/>
</dbReference>
<dbReference type="GO" id="GO:0004519">
    <property type="term" value="F:endonuclease activity"/>
    <property type="evidence" value="ECO:0007669"/>
    <property type="project" value="InterPro"/>
</dbReference>
<evidence type="ECO:0000256" key="1">
    <source>
        <dbReference type="ARBA" id="ARBA00023118"/>
    </source>
</evidence>
<dbReference type="AlphaFoldDB" id="A0A2H9T7Q7"/>
<dbReference type="NCBIfam" id="TIGR01876">
    <property type="entry name" value="cas_Cas5d"/>
    <property type="match status" value="1"/>
</dbReference>
<evidence type="ECO:0000313" key="2">
    <source>
        <dbReference type="EMBL" id="PJE79243.1"/>
    </source>
</evidence>
<accession>A0A2H9T7Q7</accession>
<organism evidence="2">
    <name type="scientific">invertebrate metagenome</name>
    <dbReference type="NCBI Taxonomy" id="1711999"/>
    <lineage>
        <taxon>unclassified sequences</taxon>
        <taxon>metagenomes</taxon>
        <taxon>organismal metagenomes</taxon>
    </lineage>
</organism>
<dbReference type="Pfam" id="PF09704">
    <property type="entry name" value="Cas_Cas5d"/>
    <property type="match status" value="1"/>
</dbReference>
<dbReference type="GO" id="GO:0051607">
    <property type="term" value="P:defense response to virus"/>
    <property type="evidence" value="ECO:0007669"/>
    <property type="project" value="UniProtKB-KW"/>
</dbReference>
<dbReference type="NCBIfam" id="TIGR02593">
    <property type="entry name" value="CRISPR_cas5"/>
    <property type="match status" value="1"/>
</dbReference>
<sequence length="219" mass="25423">MGFCIEVSGDFACFTRPEMRAERVSYDVITPSAARNIYQSIFWKPQIIWHIDRIEVMNPIRWMTISRNEVGAMVSQTKARQTMRRGRGRLQMFVEDERVQRSALILRDVSYRIYAHFSFTDKASRNDSVEKFLGMFLRRARKGQCFRQPYLGCKEFAADVQLVESGHEVIPPLNESRDFGWMLYDFNYTVNPPSPRLFNACMKSGVVVVPATDDRGIRG</sequence>
<comment type="caution">
    <text evidence="2">The sequence shown here is derived from an EMBL/GenBank/DDBJ whole genome shotgun (WGS) entry which is preliminary data.</text>
</comment>
<dbReference type="Gene3D" id="3.30.70.2660">
    <property type="match status" value="1"/>
</dbReference>
<proteinExistence type="predicted"/>
<keyword evidence="1" id="KW-0051">Antiviral defense</keyword>
<keyword evidence="2" id="KW-0378">Hydrolase</keyword>
<dbReference type="CDD" id="cd09752">
    <property type="entry name" value="Cas5_I-C"/>
    <property type="match status" value="1"/>
</dbReference>
<dbReference type="EMBL" id="NSIT01000084">
    <property type="protein sequence ID" value="PJE79243.1"/>
    <property type="molecule type" value="Genomic_DNA"/>
</dbReference>
<name>A0A2H9T7Q7_9ZZZZ</name>